<proteinExistence type="predicted"/>
<feature type="region of interest" description="Disordered" evidence="1">
    <location>
        <begin position="1"/>
        <end position="167"/>
    </location>
</feature>
<sequence length="338" mass="36289">MGNVGGCQGNYCRGSRNGVQSPSGEWESKQNWQGAEGKLSQSARKDALEDGKAPGRGSRGCSNCTTCADAHKSPSSKRSVSRRRGPVSSDPEARSPTAAEGAGKKNALRSRKEFQALDVDTPAAKDESEPMGFRRTFSTASNVSSDEIDSGEGSMTTATAPSATGSVAPESYDLKSAKKQNVFTDPLNWIDPESIFAWNITVHNAMTKEREQISVYNNDTVGSVKAAFVRSTGCDPSIRLFHLVGMTCQELEDSWELRHCMRNRSSLIACEEDLPSLLKSAGVVSRRGVDRPDSKPAQCQPAEPLDKGEEASFAEAYPESTVPSRKAAATKTAIISRS</sequence>
<protein>
    <submittedName>
        <fullName evidence="2">Uncharacterized protein</fullName>
    </submittedName>
</protein>
<dbReference type="EMBL" id="HBIV01006639">
    <property type="protein sequence ID" value="CAE0651354.1"/>
    <property type="molecule type" value="Transcribed_RNA"/>
</dbReference>
<gene>
    <name evidence="2" type="ORF">LGLO00237_LOCUS4869</name>
</gene>
<reference evidence="2" key="1">
    <citation type="submission" date="2021-01" db="EMBL/GenBank/DDBJ databases">
        <authorList>
            <person name="Corre E."/>
            <person name="Pelletier E."/>
            <person name="Niang G."/>
            <person name="Scheremetjew M."/>
            <person name="Finn R."/>
            <person name="Kale V."/>
            <person name="Holt S."/>
            <person name="Cochrane G."/>
            <person name="Meng A."/>
            <person name="Brown T."/>
            <person name="Cohen L."/>
        </authorList>
    </citation>
    <scope>NUCLEOTIDE SEQUENCE</scope>
    <source>
        <strain evidence="2">CCCM811</strain>
    </source>
</reference>
<name>A0A7S3YGZ7_9EUKA</name>
<feature type="compositionally biased region" description="Basic and acidic residues" evidence="1">
    <location>
        <begin position="43"/>
        <end position="53"/>
    </location>
</feature>
<evidence type="ECO:0000313" key="2">
    <source>
        <dbReference type="EMBL" id="CAE0651354.1"/>
    </source>
</evidence>
<accession>A0A7S3YGZ7</accession>
<feature type="compositionally biased region" description="Polar residues" evidence="1">
    <location>
        <begin position="17"/>
        <end position="33"/>
    </location>
</feature>
<feature type="compositionally biased region" description="Polar residues" evidence="1">
    <location>
        <begin position="136"/>
        <end position="145"/>
    </location>
</feature>
<feature type="region of interest" description="Disordered" evidence="1">
    <location>
        <begin position="285"/>
        <end position="338"/>
    </location>
</feature>
<organism evidence="2">
    <name type="scientific">Lotharella globosa</name>
    <dbReference type="NCBI Taxonomy" id="91324"/>
    <lineage>
        <taxon>Eukaryota</taxon>
        <taxon>Sar</taxon>
        <taxon>Rhizaria</taxon>
        <taxon>Cercozoa</taxon>
        <taxon>Chlorarachniophyceae</taxon>
        <taxon>Lotharella</taxon>
    </lineage>
</organism>
<evidence type="ECO:0000256" key="1">
    <source>
        <dbReference type="SAM" id="MobiDB-lite"/>
    </source>
</evidence>
<dbReference type="AlphaFoldDB" id="A0A7S3YGZ7"/>
<feature type="compositionally biased region" description="Polar residues" evidence="1">
    <location>
        <begin position="153"/>
        <end position="165"/>
    </location>
</feature>